<evidence type="ECO:0000256" key="1">
    <source>
        <dbReference type="SAM" id="MobiDB-lite"/>
    </source>
</evidence>
<evidence type="ECO:0000313" key="3">
    <source>
        <dbReference type="Proteomes" id="UP001482620"/>
    </source>
</evidence>
<comment type="caution">
    <text evidence="2">The sequence shown here is derived from an EMBL/GenBank/DDBJ whole genome shotgun (WGS) entry which is preliminary data.</text>
</comment>
<feature type="region of interest" description="Disordered" evidence="1">
    <location>
        <begin position="60"/>
        <end position="94"/>
    </location>
</feature>
<sequence>MSIPPKNTLQQHCQTQYQHYHLEHLYVSSRKMATVMQPAGTPCSYHIETNDRQIFRRNRRHLLTTQDKPPTPAIQQTENNKPNTSPEEETPAMQQLHCNPVDEMKLAEPELRKRCGPVIKPRRILDL</sequence>
<reference evidence="2 3" key="1">
    <citation type="submission" date="2021-06" db="EMBL/GenBank/DDBJ databases">
        <authorList>
            <person name="Palmer J.M."/>
        </authorList>
    </citation>
    <scope>NUCLEOTIDE SEQUENCE [LARGE SCALE GENOMIC DNA]</scope>
    <source>
        <strain evidence="3">if_2019</strain>
        <tissue evidence="2">Muscle</tissue>
    </source>
</reference>
<gene>
    <name evidence="2" type="ORF">ILYODFUR_036042</name>
</gene>
<feature type="compositionally biased region" description="Polar residues" evidence="1">
    <location>
        <begin position="63"/>
        <end position="85"/>
    </location>
</feature>
<evidence type="ECO:0000313" key="2">
    <source>
        <dbReference type="EMBL" id="MEQ2227272.1"/>
    </source>
</evidence>
<organism evidence="2 3">
    <name type="scientific">Ilyodon furcidens</name>
    <name type="common">goldbreast splitfin</name>
    <dbReference type="NCBI Taxonomy" id="33524"/>
    <lineage>
        <taxon>Eukaryota</taxon>
        <taxon>Metazoa</taxon>
        <taxon>Chordata</taxon>
        <taxon>Craniata</taxon>
        <taxon>Vertebrata</taxon>
        <taxon>Euteleostomi</taxon>
        <taxon>Actinopterygii</taxon>
        <taxon>Neopterygii</taxon>
        <taxon>Teleostei</taxon>
        <taxon>Neoteleostei</taxon>
        <taxon>Acanthomorphata</taxon>
        <taxon>Ovalentaria</taxon>
        <taxon>Atherinomorphae</taxon>
        <taxon>Cyprinodontiformes</taxon>
        <taxon>Goodeidae</taxon>
        <taxon>Ilyodon</taxon>
    </lineage>
</organism>
<proteinExistence type="predicted"/>
<dbReference type="Proteomes" id="UP001482620">
    <property type="component" value="Unassembled WGS sequence"/>
</dbReference>
<dbReference type="EMBL" id="JAHRIQ010018715">
    <property type="protein sequence ID" value="MEQ2227272.1"/>
    <property type="molecule type" value="Genomic_DNA"/>
</dbReference>
<name>A0ABV0T6R7_9TELE</name>
<accession>A0ABV0T6R7</accession>
<keyword evidence="3" id="KW-1185">Reference proteome</keyword>
<protein>
    <submittedName>
        <fullName evidence="2">Uncharacterized protein</fullName>
    </submittedName>
</protein>